<dbReference type="GO" id="GO:0015086">
    <property type="term" value="F:cadmium ion transmembrane transporter activity"/>
    <property type="evidence" value="ECO:0007669"/>
    <property type="project" value="TreeGrafter"/>
</dbReference>
<evidence type="ECO:0000256" key="1">
    <source>
        <dbReference type="ARBA" id="ARBA00006024"/>
    </source>
</evidence>
<organism evidence="3 4">
    <name type="scientific">Desulfosporosinus metallidurans</name>
    <dbReference type="NCBI Taxonomy" id="1888891"/>
    <lineage>
        <taxon>Bacteria</taxon>
        <taxon>Bacillati</taxon>
        <taxon>Bacillota</taxon>
        <taxon>Clostridia</taxon>
        <taxon>Eubacteriales</taxon>
        <taxon>Desulfitobacteriaceae</taxon>
        <taxon>Desulfosporosinus</taxon>
    </lineage>
</organism>
<name>A0A1Q8QVH7_9FIRM</name>
<keyword evidence="4" id="KW-1185">Reference proteome</keyword>
<keyword evidence="2" id="KW-1133">Transmembrane helix</keyword>
<dbReference type="GO" id="GO:0016020">
    <property type="term" value="C:membrane"/>
    <property type="evidence" value="ECO:0007669"/>
    <property type="project" value="TreeGrafter"/>
</dbReference>
<protein>
    <submittedName>
        <fullName evidence="3">Cadmium-transporting ATPase</fullName>
    </submittedName>
</protein>
<keyword evidence="2" id="KW-0472">Membrane</keyword>
<reference evidence="3 4" key="1">
    <citation type="submission" date="2016-09" db="EMBL/GenBank/DDBJ databases">
        <title>Complete genome of Desulfosporosinus sp. OL.</title>
        <authorList>
            <person name="Mardanov A."/>
            <person name="Beletsky A."/>
            <person name="Panova A."/>
            <person name="Karnachuk O."/>
            <person name="Ravin N."/>
        </authorList>
    </citation>
    <scope>NUCLEOTIDE SEQUENCE [LARGE SCALE GENOMIC DNA]</scope>
    <source>
        <strain evidence="3 4">OL</strain>
    </source>
</reference>
<comment type="caution">
    <text evidence="3">The sequence shown here is derived from an EMBL/GenBank/DDBJ whole genome shotgun (WGS) entry which is preliminary data.</text>
</comment>
<feature type="transmembrane region" description="Helical" evidence="2">
    <location>
        <begin position="38"/>
        <end position="58"/>
    </location>
</feature>
<feature type="transmembrane region" description="Helical" evidence="2">
    <location>
        <begin position="64"/>
        <end position="83"/>
    </location>
</feature>
<dbReference type="STRING" id="1888891.DSOL_2676"/>
<dbReference type="SUPFAM" id="SSF56784">
    <property type="entry name" value="HAD-like"/>
    <property type="match status" value="1"/>
</dbReference>
<evidence type="ECO:0000313" key="4">
    <source>
        <dbReference type="Proteomes" id="UP000186102"/>
    </source>
</evidence>
<dbReference type="InterPro" id="IPR051014">
    <property type="entry name" value="Cation_Transport_ATPase_IB"/>
</dbReference>
<accession>A0A1Q8QVH7</accession>
<dbReference type="InterPro" id="IPR036412">
    <property type="entry name" value="HAD-like_sf"/>
</dbReference>
<dbReference type="InterPro" id="IPR023214">
    <property type="entry name" value="HAD_sf"/>
</dbReference>
<proteinExistence type="inferred from homology"/>
<evidence type="ECO:0000256" key="2">
    <source>
        <dbReference type="SAM" id="Phobius"/>
    </source>
</evidence>
<dbReference type="Gene3D" id="3.40.50.1000">
    <property type="entry name" value="HAD superfamily/HAD-like"/>
    <property type="match status" value="1"/>
</dbReference>
<gene>
    <name evidence="3" type="ORF">DSOL_2676</name>
</gene>
<dbReference type="AlphaFoldDB" id="A0A1Q8QVH7"/>
<dbReference type="EMBL" id="MLBF01000019">
    <property type="protein sequence ID" value="OLN31337.1"/>
    <property type="molecule type" value="Genomic_DNA"/>
</dbReference>
<comment type="similarity">
    <text evidence="1">Belongs to the cation transport ATPase (P-type) (TC 3.A.3) family. Type IB subfamily.</text>
</comment>
<sequence length="89" mass="9429">MWGLGSDAAIEAADIVIMTDEPSKLVTAIKIAKRTRSIVWQNIFFALGVKAVVLVLGAGGIATIWEAVFADVGVTVIAVINAMRVMKTN</sequence>
<evidence type="ECO:0000313" key="3">
    <source>
        <dbReference type="EMBL" id="OLN31337.1"/>
    </source>
</evidence>
<dbReference type="PANTHER" id="PTHR48085:SF5">
    <property type="entry name" value="CADMIUM_ZINC-TRANSPORTING ATPASE HMA4-RELATED"/>
    <property type="match status" value="1"/>
</dbReference>
<keyword evidence="2" id="KW-0812">Transmembrane</keyword>
<dbReference type="Proteomes" id="UP000186102">
    <property type="component" value="Unassembled WGS sequence"/>
</dbReference>
<dbReference type="PANTHER" id="PTHR48085">
    <property type="entry name" value="CADMIUM/ZINC-TRANSPORTING ATPASE HMA2-RELATED"/>
    <property type="match status" value="1"/>
</dbReference>